<dbReference type="InterPro" id="IPR006913">
    <property type="entry name" value="CENP-V/GFA"/>
</dbReference>
<evidence type="ECO:0000313" key="6">
    <source>
        <dbReference type="Proteomes" id="UP000799439"/>
    </source>
</evidence>
<sequence length="285" mass="31028">MISSCSHRLRLAERLTWYICPVCSAKVFVEIKETLPGGRAITLWGVATGTLNGAEGWEARAHEHLEDTRDGGWAGLVREWGGKEVERWPHGLWQGKKLGSVQRGGVGKASDEERVEGWCKCRSVRFRVTRKAGERFPARLCMCDACRGTSGTEVAGWAEVPSGCLQLGWEGEGSGVSEVGKWQALKNYVATPGEVRYSCKTCGAPAFIVSDAEAEKIRAAAGLLDAPEGARAEGWLAWQMNSIDGEKEAMRRHPTLVEALRHELGRASGENPTHGVVQQPMKTSG</sequence>
<keyword evidence="3" id="KW-0862">Zinc</keyword>
<dbReference type="Proteomes" id="UP000799439">
    <property type="component" value="Unassembled WGS sequence"/>
</dbReference>
<evidence type="ECO:0000256" key="2">
    <source>
        <dbReference type="ARBA" id="ARBA00022723"/>
    </source>
</evidence>
<comment type="similarity">
    <text evidence="1">Belongs to the Gfa family.</text>
</comment>
<keyword evidence="6" id="KW-1185">Reference proteome</keyword>
<dbReference type="Gene3D" id="3.90.1590.10">
    <property type="entry name" value="glutathione-dependent formaldehyde- activating enzyme (gfa)"/>
    <property type="match status" value="1"/>
</dbReference>
<evidence type="ECO:0000313" key="5">
    <source>
        <dbReference type="EMBL" id="KAF2151959.1"/>
    </source>
</evidence>
<accession>A0A9P4IZU2</accession>
<dbReference type="PROSITE" id="PS51891">
    <property type="entry name" value="CENP_V_GFA"/>
    <property type="match status" value="1"/>
</dbReference>
<organism evidence="5 6">
    <name type="scientific">Myriangium duriaei CBS 260.36</name>
    <dbReference type="NCBI Taxonomy" id="1168546"/>
    <lineage>
        <taxon>Eukaryota</taxon>
        <taxon>Fungi</taxon>
        <taxon>Dikarya</taxon>
        <taxon>Ascomycota</taxon>
        <taxon>Pezizomycotina</taxon>
        <taxon>Dothideomycetes</taxon>
        <taxon>Dothideomycetidae</taxon>
        <taxon>Myriangiales</taxon>
        <taxon>Myriangiaceae</taxon>
        <taxon>Myriangium</taxon>
    </lineage>
</organism>
<evidence type="ECO:0000256" key="3">
    <source>
        <dbReference type="ARBA" id="ARBA00022833"/>
    </source>
</evidence>
<feature type="domain" description="CENP-V/GFA" evidence="4">
    <location>
        <begin position="115"/>
        <end position="239"/>
    </location>
</feature>
<dbReference type="AlphaFoldDB" id="A0A9P4IZU2"/>
<dbReference type="EMBL" id="ML996087">
    <property type="protein sequence ID" value="KAF2151959.1"/>
    <property type="molecule type" value="Genomic_DNA"/>
</dbReference>
<dbReference type="GO" id="GO:0016846">
    <property type="term" value="F:carbon-sulfur lyase activity"/>
    <property type="evidence" value="ECO:0007669"/>
    <property type="project" value="InterPro"/>
</dbReference>
<evidence type="ECO:0000256" key="1">
    <source>
        <dbReference type="ARBA" id="ARBA00005495"/>
    </source>
</evidence>
<proteinExistence type="inferred from homology"/>
<dbReference type="OrthoDB" id="5422068at2759"/>
<reference evidence="5" key="1">
    <citation type="journal article" date="2020" name="Stud. Mycol.">
        <title>101 Dothideomycetes genomes: a test case for predicting lifestyles and emergence of pathogens.</title>
        <authorList>
            <person name="Haridas S."/>
            <person name="Albert R."/>
            <person name="Binder M."/>
            <person name="Bloem J."/>
            <person name="Labutti K."/>
            <person name="Salamov A."/>
            <person name="Andreopoulos B."/>
            <person name="Baker S."/>
            <person name="Barry K."/>
            <person name="Bills G."/>
            <person name="Bluhm B."/>
            <person name="Cannon C."/>
            <person name="Castanera R."/>
            <person name="Culley D."/>
            <person name="Daum C."/>
            <person name="Ezra D."/>
            <person name="Gonzalez J."/>
            <person name="Henrissat B."/>
            <person name="Kuo A."/>
            <person name="Liang C."/>
            <person name="Lipzen A."/>
            <person name="Lutzoni F."/>
            <person name="Magnuson J."/>
            <person name="Mondo S."/>
            <person name="Nolan M."/>
            <person name="Ohm R."/>
            <person name="Pangilinan J."/>
            <person name="Park H.-J."/>
            <person name="Ramirez L."/>
            <person name="Alfaro M."/>
            <person name="Sun H."/>
            <person name="Tritt A."/>
            <person name="Yoshinaga Y."/>
            <person name="Zwiers L.-H."/>
            <person name="Turgeon B."/>
            <person name="Goodwin S."/>
            <person name="Spatafora J."/>
            <person name="Crous P."/>
            <person name="Grigoriev I."/>
        </authorList>
    </citation>
    <scope>NUCLEOTIDE SEQUENCE</scope>
    <source>
        <strain evidence="5">CBS 260.36</strain>
    </source>
</reference>
<dbReference type="SUPFAM" id="SSF51316">
    <property type="entry name" value="Mss4-like"/>
    <property type="match status" value="1"/>
</dbReference>
<dbReference type="Pfam" id="PF04828">
    <property type="entry name" value="GFA"/>
    <property type="match status" value="1"/>
</dbReference>
<comment type="caution">
    <text evidence="5">The sequence shown here is derived from an EMBL/GenBank/DDBJ whole genome shotgun (WGS) entry which is preliminary data.</text>
</comment>
<name>A0A9P4IZU2_9PEZI</name>
<protein>
    <recommendedName>
        <fullName evidence="4">CENP-V/GFA domain-containing protein</fullName>
    </recommendedName>
</protein>
<keyword evidence="2" id="KW-0479">Metal-binding</keyword>
<evidence type="ECO:0000259" key="4">
    <source>
        <dbReference type="PROSITE" id="PS51891"/>
    </source>
</evidence>
<dbReference type="InterPro" id="IPR011057">
    <property type="entry name" value="Mss4-like_sf"/>
</dbReference>
<dbReference type="GO" id="GO:0046872">
    <property type="term" value="F:metal ion binding"/>
    <property type="evidence" value="ECO:0007669"/>
    <property type="project" value="UniProtKB-KW"/>
</dbReference>
<gene>
    <name evidence="5" type="ORF">K461DRAFT_159533</name>
</gene>